<evidence type="ECO:0000256" key="1">
    <source>
        <dbReference type="SAM" id="MobiDB-lite"/>
    </source>
</evidence>
<dbReference type="RefSeq" id="WP_183831903.1">
    <property type="nucleotide sequence ID" value="NZ_JACHEU010000002.1"/>
</dbReference>
<evidence type="ECO:0000313" key="3">
    <source>
        <dbReference type="EMBL" id="MBB6013717.1"/>
    </source>
</evidence>
<feature type="region of interest" description="Disordered" evidence="1">
    <location>
        <begin position="89"/>
        <end position="117"/>
    </location>
</feature>
<proteinExistence type="predicted"/>
<feature type="compositionally biased region" description="Pro residues" evidence="1">
    <location>
        <begin position="104"/>
        <end position="117"/>
    </location>
</feature>
<evidence type="ECO:0000256" key="2">
    <source>
        <dbReference type="SAM" id="Phobius"/>
    </source>
</evidence>
<protein>
    <submittedName>
        <fullName evidence="3">Putative integral membrane protein</fullName>
    </submittedName>
</protein>
<comment type="caution">
    <text evidence="3">The sequence shown here is derived from an EMBL/GenBank/DDBJ whole genome shotgun (WGS) entry which is preliminary data.</text>
</comment>
<reference evidence="3 4" key="1">
    <citation type="submission" date="2020-08" db="EMBL/GenBank/DDBJ databases">
        <title>Genomic Encyclopedia of Type Strains, Phase IV (KMG-IV): sequencing the most valuable type-strain genomes for metagenomic binning, comparative biology and taxonomic classification.</title>
        <authorList>
            <person name="Goeker M."/>
        </authorList>
    </citation>
    <scope>NUCLEOTIDE SEQUENCE [LARGE SCALE GENOMIC DNA]</scope>
    <source>
        <strain evidence="3 4">DSM 11099</strain>
    </source>
</reference>
<evidence type="ECO:0000313" key="4">
    <source>
        <dbReference type="Proteomes" id="UP000533306"/>
    </source>
</evidence>
<dbReference type="AlphaFoldDB" id="A0A7W9S438"/>
<organism evidence="3 4">
    <name type="scientific">Aquamicrobium lusatiense</name>
    <dbReference type="NCBI Taxonomy" id="89772"/>
    <lineage>
        <taxon>Bacteria</taxon>
        <taxon>Pseudomonadati</taxon>
        <taxon>Pseudomonadota</taxon>
        <taxon>Alphaproteobacteria</taxon>
        <taxon>Hyphomicrobiales</taxon>
        <taxon>Phyllobacteriaceae</taxon>
        <taxon>Aquamicrobium</taxon>
    </lineage>
</organism>
<keyword evidence="4" id="KW-1185">Reference proteome</keyword>
<feature type="transmembrane region" description="Helical" evidence="2">
    <location>
        <begin position="50"/>
        <end position="70"/>
    </location>
</feature>
<dbReference type="EMBL" id="JACHEU010000002">
    <property type="protein sequence ID" value="MBB6013717.1"/>
    <property type="molecule type" value="Genomic_DNA"/>
</dbReference>
<name>A0A7W9S438_9HYPH</name>
<keyword evidence="2" id="KW-0812">Transmembrane</keyword>
<sequence>MFNRFALVLVFVPLAIILIALAVANRAPVAFTVDPFNPGNPALTYTLPFFVFLFAALALGMLIGSLATWFRQGRYRKLARQRAIEAESLKQAAGARPAAANPNNPAPRNPALPHPSA</sequence>
<keyword evidence="2" id="KW-0472">Membrane</keyword>
<accession>A0A7W9S438</accession>
<keyword evidence="2" id="KW-1133">Transmembrane helix</keyword>
<gene>
    <name evidence="3" type="ORF">HNR59_003106</name>
</gene>
<feature type="compositionally biased region" description="Low complexity" evidence="1">
    <location>
        <begin position="92"/>
        <end position="103"/>
    </location>
</feature>
<dbReference type="Proteomes" id="UP000533306">
    <property type="component" value="Unassembled WGS sequence"/>
</dbReference>